<keyword evidence="4" id="KW-1185">Reference proteome</keyword>
<dbReference type="AlphaFoldDB" id="A0ABD0QIN0"/>
<dbReference type="Pfam" id="PF09730">
    <property type="entry name" value="BicD"/>
    <property type="match status" value="1"/>
</dbReference>
<dbReference type="PANTHER" id="PTHR31233">
    <property type="entry name" value="BICAUDAL D FAMILY MEMBER"/>
    <property type="match status" value="1"/>
</dbReference>
<keyword evidence="2" id="KW-0175">Coiled coil</keyword>
<evidence type="ECO:0000256" key="2">
    <source>
        <dbReference type="ARBA" id="ARBA00023054"/>
    </source>
</evidence>
<evidence type="ECO:0000313" key="4">
    <source>
        <dbReference type="Proteomes" id="UP001529510"/>
    </source>
</evidence>
<reference evidence="3 4" key="1">
    <citation type="submission" date="2024-05" db="EMBL/GenBank/DDBJ databases">
        <title>Genome sequencing and assembly of Indian major carp, Cirrhinus mrigala (Hamilton, 1822).</title>
        <authorList>
            <person name="Mohindra V."/>
            <person name="Chowdhury L.M."/>
            <person name="Lal K."/>
            <person name="Jena J.K."/>
        </authorList>
    </citation>
    <scope>NUCLEOTIDE SEQUENCE [LARGE SCALE GENOMIC DNA]</scope>
    <source>
        <strain evidence="3">CM1030</strain>
        <tissue evidence="3">Blood</tissue>
    </source>
</reference>
<evidence type="ECO:0000256" key="1">
    <source>
        <dbReference type="ARBA" id="ARBA00010061"/>
    </source>
</evidence>
<gene>
    <name evidence="3" type="ORF">M9458_017223</name>
</gene>
<sequence>PLSISLDGLKFSDDTLIEPNNDEPLHVYENGFDKIDNNDNRVSTPKKGELFHPSSSLVDNLLNELNISEIQKLKQQLLQ</sequence>
<comment type="caution">
    <text evidence="3">The sequence shown here is derived from an EMBL/GenBank/DDBJ whole genome shotgun (WGS) entry which is preliminary data.</text>
</comment>
<proteinExistence type="inferred from homology"/>
<feature type="non-terminal residue" evidence="3">
    <location>
        <position position="1"/>
    </location>
</feature>
<accession>A0ABD0QIN0</accession>
<comment type="similarity">
    <text evidence="1">Belongs to the BicD family.</text>
</comment>
<evidence type="ECO:0000313" key="3">
    <source>
        <dbReference type="EMBL" id="KAL0185553.1"/>
    </source>
</evidence>
<organism evidence="3 4">
    <name type="scientific">Cirrhinus mrigala</name>
    <name type="common">Mrigala</name>
    <dbReference type="NCBI Taxonomy" id="683832"/>
    <lineage>
        <taxon>Eukaryota</taxon>
        <taxon>Metazoa</taxon>
        <taxon>Chordata</taxon>
        <taxon>Craniata</taxon>
        <taxon>Vertebrata</taxon>
        <taxon>Euteleostomi</taxon>
        <taxon>Actinopterygii</taxon>
        <taxon>Neopterygii</taxon>
        <taxon>Teleostei</taxon>
        <taxon>Ostariophysi</taxon>
        <taxon>Cypriniformes</taxon>
        <taxon>Cyprinidae</taxon>
        <taxon>Labeoninae</taxon>
        <taxon>Labeonini</taxon>
        <taxon>Cirrhinus</taxon>
    </lineage>
</organism>
<dbReference type="Proteomes" id="UP001529510">
    <property type="component" value="Unassembled WGS sequence"/>
</dbReference>
<dbReference type="InterPro" id="IPR018477">
    <property type="entry name" value="BICD"/>
</dbReference>
<feature type="non-terminal residue" evidence="3">
    <location>
        <position position="79"/>
    </location>
</feature>
<protein>
    <submittedName>
        <fullName evidence="3">Uncharacterized protein</fullName>
    </submittedName>
</protein>
<dbReference type="EMBL" id="JAMKFB020000008">
    <property type="protein sequence ID" value="KAL0185553.1"/>
    <property type="molecule type" value="Genomic_DNA"/>
</dbReference>
<dbReference type="PANTHER" id="PTHR31233:SF7">
    <property type="entry name" value="PROTEIN BICAUDAL D HOMOLOG 2"/>
    <property type="match status" value="1"/>
</dbReference>
<name>A0ABD0QIN0_CIRMR</name>